<organism evidence="2 3">
    <name type="scientific">Amanita thiersii Skay4041</name>
    <dbReference type="NCBI Taxonomy" id="703135"/>
    <lineage>
        <taxon>Eukaryota</taxon>
        <taxon>Fungi</taxon>
        <taxon>Dikarya</taxon>
        <taxon>Basidiomycota</taxon>
        <taxon>Agaricomycotina</taxon>
        <taxon>Agaricomycetes</taxon>
        <taxon>Agaricomycetidae</taxon>
        <taxon>Agaricales</taxon>
        <taxon>Pluteineae</taxon>
        <taxon>Amanitaceae</taxon>
        <taxon>Amanita</taxon>
    </lineage>
</organism>
<feature type="compositionally biased region" description="Low complexity" evidence="1">
    <location>
        <begin position="723"/>
        <end position="733"/>
    </location>
</feature>
<feature type="compositionally biased region" description="Basic and acidic residues" evidence="1">
    <location>
        <begin position="906"/>
        <end position="920"/>
    </location>
</feature>
<feature type="compositionally biased region" description="Polar residues" evidence="1">
    <location>
        <begin position="185"/>
        <end position="194"/>
    </location>
</feature>
<feature type="compositionally biased region" description="Low complexity" evidence="1">
    <location>
        <begin position="1755"/>
        <end position="1769"/>
    </location>
</feature>
<evidence type="ECO:0000256" key="1">
    <source>
        <dbReference type="SAM" id="MobiDB-lite"/>
    </source>
</evidence>
<feature type="region of interest" description="Disordered" evidence="1">
    <location>
        <begin position="1483"/>
        <end position="1525"/>
    </location>
</feature>
<reference evidence="2 3" key="1">
    <citation type="submission" date="2014-02" db="EMBL/GenBank/DDBJ databases">
        <title>Transposable element dynamics among asymbiotic and ectomycorrhizal Amanita fungi.</title>
        <authorList>
            <consortium name="DOE Joint Genome Institute"/>
            <person name="Hess J."/>
            <person name="Skrede I."/>
            <person name="Wolfe B."/>
            <person name="LaButti K."/>
            <person name="Ohm R.A."/>
            <person name="Grigoriev I.V."/>
            <person name="Pringle A."/>
        </authorList>
    </citation>
    <scope>NUCLEOTIDE SEQUENCE [LARGE SCALE GENOMIC DNA]</scope>
    <source>
        <strain evidence="2 3">SKay4041</strain>
    </source>
</reference>
<feature type="region of interest" description="Disordered" evidence="1">
    <location>
        <begin position="55"/>
        <end position="122"/>
    </location>
</feature>
<feature type="compositionally biased region" description="Polar residues" evidence="1">
    <location>
        <begin position="260"/>
        <end position="289"/>
    </location>
</feature>
<feature type="region of interest" description="Disordered" evidence="1">
    <location>
        <begin position="1571"/>
        <end position="1654"/>
    </location>
</feature>
<feature type="region of interest" description="Disordered" evidence="1">
    <location>
        <begin position="2016"/>
        <end position="2049"/>
    </location>
</feature>
<feature type="compositionally biased region" description="Polar residues" evidence="1">
    <location>
        <begin position="2027"/>
        <end position="2049"/>
    </location>
</feature>
<proteinExistence type="predicted"/>
<feature type="region of interest" description="Disordered" evidence="1">
    <location>
        <begin position="1755"/>
        <end position="1786"/>
    </location>
</feature>
<evidence type="ECO:0000313" key="2">
    <source>
        <dbReference type="EMBL" id="PFH49081.1"/>
    </source>
</evidence>
<feature type="region of interest" description="Disordered" evidence="1">
    <location>
        <begin position="375"/>
        <end position="395"/>
    </location>
</feature>
<feature type="compositionally biased region" description="Low complexity" evidence="1">
    <location>
        <begin position="517"/>
        <end position="526"/>
    </location>
</feature>
<feature type="compositionally biased region" description="Basic residues" evidence="1">
    <location>
        <begin position="851"/>
        <end position="861"/>
    </location>
</feature>
<feature type="compositionally biased region" description="Polar residues" evidence="1">
    <location>
        <begin position="1377"/>
        <end position="1388"/>
    </location>
</feature>
<feature type="compositionally biased region" description="Basic residues" evidence="1">
    <location>
        <begin position="530"/>
        <end position="557"/>
    </location>
</feature>
<feature type="compositionally biased region" description="Basic and acidic residues" evidence="1">
    <location>
        <begin position="1483"/>
        <end position="1496"/>
    </location>
</feature>
<feature type="compositionally biased region" description="Basic and acidic residues" evidence="1">
    <location>
        <begin position="768"/>
        <end position="777"/>
    </location>
</feature>
<gene>
    <name evidence="2" type="ORF">AMATHDRAFT_5226</name>
</gene>
<dbReference type="Proteomes" id="UP000242287">
    <property type="component" value="Unassembled WGS sequence"/>
</dbReference>
<feature type="compositionally biased region" description="Basic and acidic residues" evidence="1">
    <location>
        <begin position="884"/>
        <end position="899"/>
    </location>
</feature>
<feature type="compositionally biased region" description="Basic residues" evidence="1">
    <location>
        <begin position="1987"/>
        <end position="1996"/>
    </location>
</feature>
<feature type="compositionally biased region" description="Polar residues" evidence="1">
    <location>
        <begin position="626"/>
        <end position="639"/>
    </location>
</feature>
<feature type="region of interest" description="Disordered" evidence="1">
    <location>
        <begin position="835"/>
        <end position="931"/>
    </location>
</feature>
<feature type="compositionally biased region" description="Polar residues" evidence="1">
    <location>
        <begin position="1696"/>
        <end position="1714"/>
    </location>
</feature>
<dbReference type="EMBL" id="KZ302040">
    <property type="protein sequence ID" value="PFH49081.1"/>
    <property type="molecule type" value="Genomic_DNA"/>
</dbReference>
<feature type="region of interest" description="Disordered" evidence="1">
    <location>
        <begin position="1376"/>
        <end position="1426"/>
    </location>
</feature>
<dbReference type="OrthoDB" id="3228777at2759"/>
<feature type="region of interest" description="Disordered" evidence="1">
    <location>
        <begin position="209"/>
        <end position="234"/>
    </location>
</feature>
<feature type="region of interest" description="Disordered" evidence="1">
    <location>
        <begin position="163"/>
        <end position="194"/>
    </location>
</feature>
<protein>
    <submittedName>
        <fullName evidence="2">Uncharacterized protein</fullName>
    </submittedName>
</protein>
<feature type="compositionally biased region" description="Basic and acidic residues" evidence="1">
    <location>
        <begin position="163"/>
        <end position="172"/>
    </location>
</feature>
<feature type="region of interest" description="Disordered" evidence="1">
    <location>
        <begin position="2114"/>
        <end position="2145"/>
    </location>
</feature>
<feature type="region of interest" description="Disordered" evidence="1">
    <location>
        <begin position="1696"/>
        <end position="1725"/>
    </location>
</feature>
<feature type="region of interest" description="Disordered" evidence="1">
    <location>
        <begin position="1"/>
        <end position="26"/>
    </location>
</feature>
<feature type="compositionally biased region" description="Pro residues" evidence="1">
    <location>
        <begin position="736"/>
        <end position="751"/>
    </location>
</feature>
<feature type="region of interest" description="Disordered" evidence="1">
    <location>
        <begin position="435"/>
        <end position="704"/>
    </location>
</feature>
<name>A0A2A9NL87_9AGAR</name>
<feature type="region of interest" description="Disordered" evidence="1">
    <location>
        <begin position="1927"/>
        <end position="1997"/>
    </location>
</feature>
<feature type="compositionally biased region" description="Polar residues" evidence="1">
    <location>
        <begin position="1976"/>
        <end position="1985"/>
    </location>
</feature>
<feature type="compositionally biased region" description="Polar residues" evidence="1">
    <location>
        <begin position="1092"/>
        <end position="1105"/>
    </location>
</feature>
<feature type="region of interest" description="Disordered" evidence="1">
    <location>
        <begin position="1068"/>
        <end position="1105"/>
    </location>
</feature>
<feature type="region of interest" description="Disordered" evidence="1">
    <location>
        <begin position="1273"/>
        <end position="1294"/>
    </location>
</feature>
<sequence>MAAQSTSLITAHNPPPHATPSTNRLTSGFSLKPLVFTNHNRTNSNISALSSRRPIHNLQTDNDDDDGEWYIPYNGPYELPPSARSPHFPYFPQHQHQHHRSTDAHILPSPSSPRRSRSRDSWGDPIYIYDLDPDQLHTKNTEHPRPPRSLAWTETDRTTIQKEGDEYRDHRSPGLVFSGGAGKNGSRTGSSSILPASELPAYRTPNLVLPHPPPSRSHIRQQHSRGGSTEKGIHHVRTRTLSDVSGSSSISPLQVKLQMHPSTSSTTTAQTHKRQNLSVSSVASGSTQTYHHHLIRERSPPPQRPPRPAYIDLDLAFGGVGESPVPPAVSPPPQHYHHQNSLGLVSLPPPPRQKRTLSKKGSVSSFAPSIPLLGIGKSTSESKAGTVGTGKKGNRTSLASLFSFGVGGKKANSNSNNSSSSFGSVANSPTVTFGLGVPPSASSPNKGSPGKKKDGGKALFRKLSQMGLVGDSGGGSNKKCDDDNGAGGSGGPSRSPTRSPFLTPGVWHPSQPPSQPQSPVQSPSPSRTASPHKKPQVTKPKNKNKKKKRRRRRRGSRRLSSSSYSSSASSSSGSSSPGSVTSARARRPQLDPLSIPIPESGPQSGATVDDGYHNAYYDTLLRTPQKKQQLQQPVGGTSSPRKHTPAPSPIYTSRPVSPISPGGIGSGGVPGAAAWSSKSTGGGSERDETFGFGAIPDVVSPGATGAVGRHPYVYGSTPVPISAPTSAHPASATGKPPIPPRLQPRPRPPRPVDQSRRISMSSPNLLLRHGEDMRGEADANGIDVSRLRPSVRERFLSMRMGNGELDGDGNKGRSGGDKWLKAEAYGLLLPHPWLKVKKGKGKSKEREKEKEKKKREKKQKGGKGLSKSRSFVGLVGISSAGGAVEEKAKGKERERERRGQTPVPKEGMEEERRGREENKRPGGRPRSFSHDDLSSLVVPMMTLEQVVEEGFKLEMERQKWQQQAVMSFGNKKARVVSRSRSKSLTAAARLNQPPAVAVTGTMAPSGSGAGVGGSTTPVPGTGTSATPGLAVGTVTGKVAHHMYQSSIDFLAARACLGNQDVVPLLVVDESGESEEERERERQRMRAADGATPTATVTANTGHARNDSWSRSAMKLAKSTAVSICGLGSEQVSDDDEHLIRAAAEKEREREREEVYRKGDLEAALKNEGTKVIKLADPAAGSAGGPIVINNSAGVVVGSSPRGSALDIFRTSPVPSQRSANAARLSAQGTGHGFLHVDQVGIAISTPPLLPTVPRTYTQQQEQNQSSVTGKIFGHPYAGGRVSPPEPVGSGGNNNVGGDAIWLRRHPYAHGGNVSGVNARSEAGAGNGYSNLTSTGRPEYAGAHPASVGVPQEVLATMAGLSDVLVRHRLPPHAQQAVLGSQNQGSTPGSSQLHPHSHLQPPSPQPQKGPGNAGTESGPQYTRVERGSYQDLRRYVRVDSDVPVSEKLWVTYSPGVVREVLASEIAQYSPYILQDEFRALESTRRMEEREERRKEQEQEQETSQDDGQKVRVRVNGSEADENEEMWKSHQRLSVVFSDTASMSEALANAMYDAFDARIAALDESRRQVAAGGLGRSASTSGGSGGGGWLPSGLPGDARHSRDSGLGASEDHNTVGVDGNANNPPPDTVERGPETYPPSAEHTPQSSSSHQHHPYAGNRSHQQVMYYDASLLPSMYALHPSQSSFLQVQPPYLQYQGSNVNMRRQPNPESNHTLASSPLVPEPTPPEHSIPVPSVSAYGAQFVNNRAVEDVSGAALGASLSPSDSSSSSVASPPPRIGSPDNLEPFRDLFYRPADDSEVDTDRELSFDGREMLAELNSHPIPAPLPRTSARESVAGRLWGGVGGNVGQRTDSGLTVLAQQLGEELEQMALERERGSVSVYTRDSDGATYVDSSLGRSSVGAAASLRLSAFGRGIPETRPLHVEREPEVLADPDRLPAFQPSRVIPEDVESSRASSPVEGHTDDEDTVRYNNAGRVEPSSLSVTSAPSHLQHRYQHQHQLHPTTLARRLSSLQEHRYSREILPPEPLSRSMRSPVSGSPLHSQRSSPSPQVRNILTRASTNSSSGEDALRASYMTISSTSRISTTLAEFPIPPQGIVASGEMSLLNAYLDEGRIAQRIVQSSPPRGTSAPREGGPRGTSGSPLFARRI</sequence>
<feature type="compositionally biased region" description="Basic and acidic residues" evidence="1">
    <location>
        <begin position="1076"/>
        <end position="1086"/>
    </location>
</feature>
<keyword evidence="3" id="KW-1185">Reference proteome</keyword>
<feature type="compositionally biased region" description="Basic and acidic residues" evidence="1">
    <location>
        <begin position="1595"/>
        <end position="1611"/>
    </location>
</feature>
<accession>A0A2A9NL87</accession>
<feature type="compositionally biased region" description="Pro residues" evidence="1">
    <location>
        <begin position="324"/>
        <end position="334"/>
    </location>
</feature>
<feature type="compositionally biased region" description="Polar residues" evidence="1">
    <location>
        <begin position="1"/>
        <end position="10"/>
    </location>
</feature>
<feature type="region of interest" description="Disordered" evidence="1">
    <location>
        <begin position="723"/>
        <end position="778"/>
    </location>
</feature>
<feature type="compositionally biased region" description="Low complexity" evidence="1">
    <location>
        <begin position="558"/>
        <end position="583"/>
    </location>
</feature>
<dbReference type="STRING" id="703135.A0A2A9NL87"/>
<feature type="compositionally biased region" description="Low complexity" evidence="1">
    <location>
        <begin position="438"/>
        <end position="448"/>
    </location>
</feature>
<feature type="region of interest" description="Disordered" evidence="1">
    <location>
        <begin position="257"/>
        <end position="363"/>
    </location>
</feature>
<feature type="compositionally biased region" description="Low complexity" evidence="1">
    <location>
        <begin position="1389"/>
        <end position="1399"/>
    </location>
</feature>
<evidence type="ECO:0000313" key="3">
    <source>
        <dbReference type="Proteomes" id="UP000242287"/>
    </source>
</evidence>